<protein>
    <submittedName>
        <fullName evidence="1">Uncharacterized protein</fullName>
    </submittedName>
</protein>
<reference evidence="1" key="1">
    <citation type="submission" date="2022-07" db="EMBL/GenBank/DDBJ databases">
        <title>Genome Sequence of Phlebia brevispora.</title>
        <authorList>
            <person name="Buettner E."/>
        </authorList>
    </citation>
    <scope>NUCLEOTIDE SEQUENCE</scope>
    <source>
        <strain evidence="1">MPL23</strain>
    </source>
</reference>
<evidence type="ECO:0000313" key="1">
    <source>
        <dbReference type="EMBL" id="KAJ3545248.1"/>
    </source>
</evidence>
<name>A0ACC1SRV3_9APHY</name>
<keyword evidence="2" id="KW-1185">Reference proteome</keyword>
<dbReference type="Proteomes" id="UP001148662">
    <property type="component" value="Unassembled WGS sequence"/>
</dbReference>
<evidence type="ECO:0000313" key="2">
    <source>
        <dbReference type="Proteomes" id="UP001148662"/>
    </source>
</evidence>
<dbReference type="EMBL" id="JANHOG010001063">
    <property type="protein sequence ID" value="KAJ3545248.1"/>
    <property type="molecule type" value="Genomic_DNA"/>
</dbReference>
<gene>
    <name evidence="1" type="ORF">NM688_g5647</name>
</gene>
<organism evidence="1 2">
    <name type="scientific">Phlebia brevispora</name>
    <dbReference type="NCBI Taxonomy" id="194682"/>
    <lineage>
        <taxon>Eukaryota</taxon>
        <taxon>Fungi</taxon>
        <taxon>Dikarya</taxon>
        <taxon>Basidiomycota</taxon>
        <taxon>Agaricomycotina</taxon>
        <taxon>Agaricomycetes</taxon>
        <taxon>Polyporales</taxon>
        <taxon>Meruliaceae</taxon>
        <taxon>Phlebia</taxon>
    </lineage>
</organism>
<proteinExistence type="predicted"/>
<comment type="caution">
    <text evidence="1">The sequence shown here is derived from an EMBL/GenBank/DDBJ whole genome shotgun (WGS) entry which is preliminary data.</text>
</comment>
<accession>A0ACC1SRV3</accession>
<sequence>MRVHFELSEPGVFTLRSKPSSQMSKRTSDHKEIVAHLREMQDALPAKREFASDHIVAISFVVLPGSSPPPSKDKNSPKELNTGFYALRYDAPVNNDILTYEEWLLEVLLLARQAEELLMEIEHWKEAEWRRQAQLRGDISTVDASRATSRHRYFDTDVLLLVEERYIRPITLRLTPRLLLIYLLVSGLHLLCSVSIVRCHFVLEVQKALFQTPDGTDVQSIASDIPSDVRAVIATLELSPKTVTYVCCPRCCALYILSSSTDENQYPDLCEERNAKDSPPCNAKLRVHRRVHGVERTFPARRFRVQDFDDWLGRMLCRPDIESVMDNSASSTEGSMADIRDAPLLKDITLPNGEKFLHAHVKEGRYIFSICIDGLNPRGKGGPPGSVCSIFLACLNLPPNMRFKQENMYLAAVVPGPHHPSKEQINHLIRPIVTSFHNSYLHGVRYSQTPNFPHGKMTRSALVLPVGDALAYAQLTGHAPPTHTHFCPFCNLTADNIEDLDWRHWPSRTCEQHRHIATSWLLAETVEERANIYKTHGIRWTELLRLPYWDPMKLRSIDIMHNLFSGVLKHHIADVWGISSDISDGLEGITFDPSKKRVSAKDQDIARRILVSGSNTELRELLKPALRQLCKEKGLRFSGKKGKLIKRLIQLRVERGWPEHSDAAEVADPQTRDPEAGRGISNLRKTGEFGTEDESSEEDREAEESVAAYDFSPSKSRRNRPVTEEEMKDARLILSSGTKSKLTALRLPVLKALCVETFNKSLSYYEKSSKDVILSYLHGYRVQQGICDENGRLLQRGNRAMTQVDADKVAEAEVVLEYGTKTRLKRLRVAQIVALCTVRLGKRYLNKKQALHDLHDYRVRKGITDARGKLAENRRRKARTRIIGKTRLTAVWKDMNRVELPSTVTPVPSTIGTKAQANLSAAEWRTFCTINLPITLISLWGCKPLDSREYQLLKNFIDLVTAVKLASARVVTAESLAKYQQYMHGYLSDLLELFPGCTILYNQHKALHIQEVFEYVGPAHVQWCFGFEHGNHELQVINTNNRHCEFLQFVQGFVTRLSDRFIDDIASTFLERFCNKQNIRHIFFNSNLLSQRFPAVVSAFKKAFGSDIESEQIDDLMTLSCPDDVVEATLSRDTSTLLQQKISTIDGCQLPSAEHVFNRLVQIPGYLDVEDSRYKAESEAPGDSNIAFRTSPGSRWRAGRIQQIFRHIRRKPDGVRVLETFVTVIEYKPLDIGEKPHDPYRSFPLSGKLFRDVYLEQPVIVRPSEIWCHCTVCKVDLVSPVLKGNYLHVLPIYKW</sequence>